<dbReference type="Gene3D" id="1.10.287.1260">
    <property type="match status" value="1"/>
</dbReference>
<accession>A0ABW3N7S3</accession>
<keyword evidence="3" id="KW-1185">Reference proteome</keyword>
<organism evidence="2 3">
    <name type="scientific">Winogradskyella litorisediminis</name>
    <dbReference type="NCBI Taxonomy" id="1156618"/>
    <lineage>
        <taxon>Bacteria</taxon>
        <taxon>Pseudomonadati</taxon>
        <taxon>Bacteroidota</taxon>
        <taxon>Flavobacteriia</taxon>
        <taxon>Flavobacteriales</taxon>
        <taxon>Flavobacteriaceae</taxon>
        <taxon>Winogradskyella</taxon>
    </lineage>
</organism>
<gene>
    <name evidence="2" type="ORF">ACFQ1Q_10775</name>
</gene>
<dbReference type="EMBL" id="JBHTJL010000015">
    <property type="protein sequence ID" value="MFD1063729.1"/>
    <property type="molecule type" value="Genomic_DNA"/>
</dbReference>
<sequence length="114" mass="12892">MELRYVRFIETIVAIAIFIVLRRIVFNIIAKTLLNKPIHQSRGVIIKKVLNGAFTLLLIAFVLVIWGVRQSDLLVFLGSILAVVGVAFFAQWSLLSNITSSIIIFFNHPVRLND</sequence>
<evidence type="ECO:0008006" key="4">
    <source>
        <dbReference type="Google" id="ProtNLM"/>
    </source>
</evidence>
<keyword evidence="1" id="KW-0472">Membrane</keyword>
<evidence type="ECO:0000256" key="1">
    <source>
        <dbReference type="SAM" id="Phobius"/>
    </source>
</evidence>
<keyword evidence="1" id="KW-0812">Transmembrane</keyword>
<evidence type="ECO:0000313" key="3">
    <source>
        <dbReference type="Proteomes" id="UP001597013"/>
    </source>
</evidence>
<keyword evidence="1" id="KW-1133">Transmembrane helix</keyword>
<dbReference type="RefSeq" id="WP_386131126.1">
    <property type="nucleotide sequence ID" value="NZ_JBHTJL010000015.1"/>
</dbReference>
<comment type="caution">
    <text evidence="2">The sequence shown here is derived from an EMBL/GenBank/DDBJ whole genome shotgun (WGS) entry which is preliminary data.</text>
</comment>
<protein>
    <recommendedName>
        <fullName evidence="4">Mechanosensitive ion channel</fullName>
    </recommendedName>
</protein>
<feature type="transmembrane region" description="Helical" evidence="1">
    <location>
        <begin position="49"/>
        <end position="68"/>
    </location>
</feature>
<dbReference type="Proteomes" id="UP001597013">
    <property type="component" value="Unassembled WGS sequence"/>
</dbReference>
<name>A0ABW3N7S3_9FLAO</name>
<feature type="transmembrane region" description="Helical" evidence="1">
    <location>
        <begin position="6"/>
        <end position="29"/>
    </location>
</feature>
<proteinExistence type="predicted"/>
<reference evidence="3" key="1">
    <citation type="journal article" date="2019" name="Int. J. Syst. Evol. Microbiol.">
        <title>The Global Catalogue of Microorganisms (GCM) 10K type strain sequencing project: providing services to taxonomists for standard genome sequencing and annotation.</title>
        <authorList>
            <consortium name="The Broad Institute Genomics Platform"/>
            <consortium name="The Broad Institute Genome Sequencing Center for Infectious Disease"/>
            <person name="Wu L."/>
            <person name="Ma J."/>
        </authorList>
    </citation>
    <scope>NUCLEOTIDE SEQUENCE [LARGE SCALE GENOMIC DNA]</scope>
    <source>
        <strain evidence="3">CCUG 62215</strain>
    </source>
</reference>
<evidence type="ECO:0000313" key="2">
    <source>
        <dbReference type="EMBL" id="MFD1063729.1"/>
    </source>
</evidence>
<feature type="transmembrane region" description="Helical" evidence="1">
    <location>
        <begin position="74"/>
        <end position="95"/>
    </location>
</feature>